<dbReference type="AlphaFoldDB" id="A0A6J4MNP9"/>
<reference evidence="1" key="1">
    <citation type="submission" date="2020-02" db="EMBL/GenBank/DDBJ databases">
        <authorList>
            <person name="Meier V. D."/>
        </authorList>
    </citation>
    <scope>NUCLEOTIDE SEQUENCE</scope>
    <source>
        <strain evidence="1">AVDCRST_MAG34</strain>
    </source>
</reference>
<evidence type="ECO:0000313" key="1">
    <source>
        <dbReference type="EMBL" id="CAA9360198.1"/>
    </source>
</evidence>
<name>A0A6J4MNP9_9ACTN</name>
<sequence length="881" mass="87972">MAVARRPDPASESRQRRTIAVAVAGLLAAMSVAAVVVTQPGAGAEPVCGPGGQVLEGMPGPLVCAHADEPPPGVDVSDHVRTRELVSREGAGPAAYEAAEELGVPTSVASAAAGSAVSCDGDGDSGYRVQAMYVVEAGRSNRFAALQSSLQRWAAGADDVVNRSAAMSGGVRNVRYVTDTSPDGTCVARLLNVTVPAGSMTSFNATINAVKALGYESPARKYLMWTDATVLCGIATMYPNDLESQSNPNNGLYAQYARIDSGCWGFGDGAGQHSVEAHELAHNLGGVQNSAPHSTRVGHCWDEYDTMCYADGGAYAMKQICPPEREYLLDCNTDDYFSTYPDPGSYLDTHWNAADSRFLIGGGDGFGGGASGSPTVLGATIGVNNPAVPGLSTQVSVTPAIPDGRSLASVTWKSARADCNFGTPSALQSTVTCGATASSATTVTATLVDSTGATKAVTRPLTFATGTTRPVALSLAAAAQDGTPASVCTGAGFPVVATVTDAATGQPVKGLSVSFTKQTATMTAPSSAGAAASVLGGTATVTGAATVSTTYAARTAAGTVYAAGSATPVATVPGRCAPVLTGAANVEEVYYGDPVTVSGTLTRAVDGVTVPVGGVSLPVTLSYRSGTTNKVVTVGTAKTSADGSYTVAVRPTVTGALAVALVGSTAYTATSVPLGSVVVKLPSTELTATVDRTEVGYGDPVTVTGRLTKTAGELTTGVVGATVTVKVTATGKAPATVGSGRTLADGTFRISVPLKLSGALSVTYAGAAGLPADSVVVGDVTASTWATAVSLSGTPAGTAVVLSGTVTKSYDGVTAPAKSLRLKVYLTPSATGVPVLVTSPTTTTSGTFSAKVYPQVAGSYTAVLTGITGYSDATSNAVSVG</sequence>
<gene>
    <name evidence="1" type="ORF">AVDCRST_MAG34-2402</name>
</gene>
<proteinExistence type="predicted"/>
<accession>A0A6J4MNP9</accession>
<protein>
    <submittedName>
        <fullName evidence="1">Uncharacterized protein</fullName>
    </submittedName>
</protein>
<organism evidence="1">
    <name type="scientific">uncultured Nocardioidaceae bacterium</name>
    <dbReference type="NCBI Taxonomy" id="253824"/>
    <lineage>
        <taxon>Bacteria</taxon>
        <taxon>Bacillati</taxon>
        <taxon>Actinomycetota</taxon>
        <taxon>Actinomycetes</taxon>
        <taxon>Propionibacteriales</taxon>
        <taxon>Nocardioidaceae</taxon>
        <taxon>environmental samples</taxon>
    </lineage>
</organism>
<dbReference type="EMBL" id="CADCUI010000064">
    <property type="protein sequence ID" value="CAA9360198.1"/>
    <property type="molecule type" value="Genomic_DNA"/>
</dbReference>